<dbReference type="InterPro" id="IPR047656">
    <property type="entry name" value="IS481-like_transpos"/>
</dbReference>
<evidence type="ECO:0000313" key="2">
    <source>
        <dbReference type="EMBL" id="MDN4465223.1"/>
    </source>
</evidence>
<dbReference type="Proteomes" id="UP001172731">
    <property type="component" value="Unassembled WGS sequence"/>
</dbReference>
<dbReference type="InterPro" id="IPR012337">
    <property type="entry name" value="RNaseH-like_sf"/>
</dbReference>
<gene>
    <name evidence="2" type="ORF">KZC48_12555</name>
</gene>
<dbReference type="SUPFAM" id="SSF46689">
    <property type="entry name" value="Homeodomain-like"/>
    <property type="match status" value="1"/>
</dbReference>
<dbReference type="Gene3D" id="3.30.420.10">
    <property type="entry name" value="Ribonuclease H-like superfamily/Ribonuclease H"/>
    <property type="match status" value="1"/>
</dbReference>
<feature type="domain" description="Integrase catalytic" evidence="1">
    <location>
        <begin position="151"/>
        <end position="319"/>
    </location>
</feature>
<dbReference type="RefSeq" id="WP_301135076.1">
    <property type="nucleotide sequence ID" value="NZ_BAAAUQ010000045.1"/>
</dbReference>
<dbReference type="Pfam" id="PF13518">
    <property type="entry name" value="HTH_28"/>
    <property type="match status" value="1"/>
</dbReference>
<dbReference type="NCBIfam" id="NF033577">
    <property type="entry name" value="transpos_IS481"/>
    <property type="match status" value="1"/>
</dbReference>
<dbReference type="EMBL" id="JAHWXI010000016">
    <property type="protein sequence ID" value="MDN4465223.1"/>
    <property type="molecule type" value="Genomic_DNA"/>
</dbReference>
<name>A0ABT8FV86_9MICO</name>
<keyword evidence="3" id="KW-1185">Reference proteome</keyword>
<dbReference type="InterPro" id="IPR001584">
    <property type="entry name" value="Integrase_cat-core"/>
</dbReference>
<dbReference type="InterPro" id="IPR009057">
    <property type="entry name" value="Homeodomain-like_sf"/>
</dbReference>
<dbReference type="PANTHER" id="PTHR35004:SF7">
    <property type="entry name" value="INTEGRASE PROTEIN"/>
    <property type="match status" value="1"/>
</dbReference>
<proteinExistence type="predicted"/>
<dbReference type="Pfam" id="PF13683">
    <property type="entry name" value="rve_3"/>
    <property type="match status" value="1"/>
</dbReference>
<sequence length="323" mass="36475">MSHANARLTPAGRLIMVKRIQSGRAVAHVAAEMGISRTTAWRWWRRFREAGVAGLQERSSVAHTHPHQTGPCQETRVRIMRELTRRGPVFIGARLGMHASVVGRVLRRHHVPLLRDLDPVTGVVIKATRRSANRYEHAHPGSLIHIDVKKLGRIPDGGGWRAHGRSEKVRGRGIGYDYIHTAIDDHSRVAYAETHDDERGVTAAGFLERAIAFYATLGVTVERVISDNAFAYRKSAAFHRVIDAHHITQKFIKPHCPWTNGKVERLNRTLTTEWAYARPFTSNAERRAALRAWLDYYNLDRAHLGIGGRTPIDRITNGRGQYI</sequence>
<evidence type="ECO:0000259" key="1">
    <source>
        <dbReference type="PROSITE" id="PS50994"/>
    </source>
</evidence>
<dbReference type="PANTHER" id="PTHR35004">
    <property type="entry name" value="TRANSPOSASE RV3428C-RELATED"/>
    <property type="match status" value="1"/>
</dbReference>
<organism evidence="2 3">
    <name type="scientific">Microbacterium aurantiacum</name>
    <dbReference type="NCBI Taxonomy" id="162393"/>
    <lineage>
        <taxon>Bacteria</taxon>
        <taxon>Bacillati</taxon>
        <taxon>Actinomycetota</taxon>
        <taxon>Actinomycetes</taxon>
        <taxon>Micrococcales</taxon>
        <taxon>Microbacteriaceae</taxon>
        <taxon>Microbacterium</taxon>
    </lineage>
</organism>
<reference evidence="2" key="1">
    <citation type="submission" date="2021-06" db="EMBL/GenBank/DDBJ databases">
        <title>Genome-based taxonomic framework of Microbacterium strains isolated from marine environment, the description of four new species and reclassification of four preexisting species.</title>
        <authorList>
            <person name="Lee S.D."/>
            <person name="Kim S.-M."/>
            <person name="Byeon Y.-S."/>
            <person name="Yang H.L."/>
            <person name="Kim I.S."/>
        </authorList>
    </citation>
    <scope>NUCLEOTIDE SEQUENCE</scope>
    <source>
        <strain evidence="2">KACC 20510</strain>
    </source>
</reference>
<protein>
    <submittedName>
        <fullName evidence="2">IS481 family transposase</fullName>
    </submittedName>
</protein>
<accession>A0ABT8FV86</accession>
<dbReference type="SUPFAM" id="SSF53098">
    <property type="entry name" value="Ribonuclease H-like"/>
    <property type="match status" value="1"/>
</dbReference>
<comment type="caution">
    <text evidence="2">The sequence shown here is derived from an EMBL/GenBank/DDBJ whole genome shotgun (WGS) entry which is preliminary data.</text>
</comment>
<dbReference type="InterPro" id="IPR055247">
    <property type="entry name" value="InsJ-like_HTH"/>
</dbReference>
<dbReference type="PROSITE" id="PS50994">
    <property type="entry name" value="INTEGRASE"/>
    <property type="match status" value="1"/>
</dbReference>
<dbReference type="InterPro" id="IPR036397">
    <property type="entry name" value="RNaseH_sf"/>
</dbReference>
<evidence type="ECO:0000313" key="3">
    <source>
        <dbReference type="Proteomes" id="UP001172731"/>
    </source>
</evidence>